<comment type="caution">
    <text evidence="1">The sequence shown here is derived from an EMBL/GenBank/DDBJ whole genome shotgun (WGS) entry which is preliminary data.</text>
</comment>
<gene>
    <name evidence="1" type="ORF">BC739_000852</name>
</gene>
<evidence type="ECO:0000313" key="2">
    <source>
        <dbReference type="Proteomes" id="UP000517916"/>
    </source>
</evidence>
<reference evidence="1 2" key="1">
    <citation type="submission" date="2020-08" db="EMBL/GenBank/DDBJ databases">
        <title>Genomic Encyclopedia of Archaeal and Bacterial Type Strains, Phase II (KMG-II): from individual species to whole genera.</title>
        <authorList>
            <person name="Goeker M."/>
        </authorList>
    </citation>
    <scope>NUCLEOTIDE SEQUENCE [LARGE SCALE GENOMIC DNA]</scope>
    <source>
        <strain evidence="1 2">DSM 43850</strain>
    </source>
</reference>
<protein>
    <submittedName>
        <fullName evidence="1">Uncharacterized protein</fullName>
    </submittedName>
</protein>
<sequence length="42" mass="4948">MRTQHGGDINLTRPVFVGQAWVDMFMHTDEGRIPAMKWRYVV</sequence>
<proteinExistence type="predicted"/>
<dbReference type="EMBL" id="JACJID010000001">
    <property type="protein sequence ID" value="MBA8923655.1"/>
    <property type="molecule type" value="Genomic_DNA"/>
</dbReference>
<accession>A0ABR6BA11</accession>
<organism evidence="1 2">
    <name type="scientific">Kutzneria viridogrisea</name>
    <dbReference type="NCBI Taxonomy" id="47990"/>
    <lineage>
        <taxon>Bacteria</taxon>
        <taxon>Bacillati</taxon>
        <taxon>Actinomycetota</taxon>
        <taxon>Actinomycetes</taxon>
        <taxon>Pseudonocardiales</taxon>
        <taxon>Pseudonocardiaceae</taxon>
        <taxon>Kutzneria</taxon>
    </lineage>
</organism>
<dbReference type="RefSeq" id="WP_268872220.1">
    <property type="nucleotide sequence ID" value="NZ_BAAABQ010000062.1"/>
</dbReference>
<keyword evidence="2" id="KW-1185">Reference proteome</keyword>
<dbReference type="Proteomes" id="UP000517916">
    <property type="component" value="Unassembled WGS sequence"/>
</dbReference>
<evidence type="ECO:0000313" key="1">
    <source>
        <dbReference type="EMBL" id="MBA8923655.1"/>
    </source>
</evidence>
<name>A0ABR6BA11_9PSEU</name>